<dbReference type="InterPro" id="IPR035093">
    <property type="entry name" value="RelE/ParE_toxin_dom_sf"/>
</dbReference>
<proteinExistence type="predicted"/>
<evidence type="ECO:0000313" key="3">
    <source>
        <dbReference type="Proteomes" id="UP000030152"/>
    </source>
</evidence>
<dbReference type="OrthoDB" id="595476at2"/>
<dbReference type="eggNOG" id="COG3668">
    <property type="taxonomic scope" value="Bacteria"/>
</dbReference>
<comment type="caution">
    <text evidence="2">The sequence shown here is derived from an EMBL/GenBank/DDBJ whole genome shotgun (WGS) entry which is preliminary data.</text>
</comment>
<dbReference type="RefSeq" id="WP_020213465.1">
    <property type="nucleotide sequence ID" value="NZ_JRLX01000005.1"/>
</dbReference>
<dbReference type="Pfam" id="PF05016">
    <property type="entry name" value="ParE_toxin"/>
    <property type="match status" value="1"/>
</dbReference>
<keyword evidence="3" id="KW-1185">Reference proteome</keyword>
<sequence length="95" mass="11132">MKNKKYVADTVKSDLREAAEWYNNAKKGLGLIFLRDINVNITYITENPLVYSIRYSNIRVAFSNKFPYGIHYEFILQENQVNIIAVYHTSRSPKL</sequence>
<dbReference type="InterPro" id="IPR007712">
    <property type="entry name" value="RelE/ParE_toxin"/>
</dbReference>
<dbReference type="STRING" id="1121895.GCA_000378485_02302"/>
<accession>A0A0A2M405</accession>
<organism evidence="2 3">
    <name type="scientific">Flavobacterium rivuli WB 3.3-2 = DSM 21788</name>
    <dbReference type="NCBI Taxonomy" id="1121895"/>
    <lineage>
        <taxon>Bacteria</taxon>
        <taxon>Pseudomonadati</taxon>
        <taxon>Bacteroidota</taxon>
        <taxon>Flavobacteriia</taxon>
        <taxon>Flavobacteriales</taxon>
        <taxon>Flavobacteriaceae</taxon>
        <taxon>Flavobacterium</taxon>
    </lineage>
</organism>
<gene>
    <name evidence="2" type="ORF">Q765_06875</name>
</gene>
<name>A0A0A2M405_9FLAO</name>
<evidence type="ECO:0000313" key="2">
    <source>
        <dbReference type="EMBL" id="KGO87382.1"/>
    </source>
</evidence>
<evidence type="ECO:0000256" key="1">
    <source>
        <dbReference type="ARBA" id="ARBA00022649"/>
    </source>
</evidence>
<evidence type="ECO:0008006" key="4">
    <source>
        <dbReference type="Google" id="ProtNLM"/>
    </source>
</evidence>
<keyword evidence="1" id="KW-1277">Toxin-antitoxin system</keyword>
<dbReference type="Proteomes" id="UP000030152">
    <property type="component" value="Unassembled WGS sequence"/>
</dbReference>
<dbReference type="EMBL" id="JRLX01000005">
    <property type="protein sequence ID" value="KGO87382.1"/>
    <property type="molecule type" value="Genomic_DNA"/>
</dbReference>
<dbReference type="Gene3D" id="3.30.2310.20">
    <property type="entry name" value="RelE-like"/>
    <property type="match status" value="1"/>
</dbReference>
<protein>
    <recommendedName>
        <fullName evidence="4">Plasmid stabilization system</fullName>
    </recommendedName>
</protein>
<dbReference type="AlphaFoldDB" id="A0A0A2M405"/>
<reference evidence="2 3" key="1">
    <citation type="submission" date="2013-09" db="EMBL/GenBank/DDBJ databases">
        <authorList>
            <person name="Zeng Z."/>
            <person name="Chen C."/>
        </authorList>
    </citation>
    <scope>NUCLEOTIDE SEQUENCE [LARGE SCALE GENOMIC DNA]</scope>
    <source>
        <strain evidence="2 3">WB 3.3-2</strain>
    </source>
</reference>